<dbReference type="InterPro" id="IPR016195">
    <property type="entry name" value="Pol/histidinol_Pase-like"/>
</dbReference>
<protein>
    <recommendedName>
        <fullName evidence="1">DNA-directed DNA polymerase</fullName>
        <ecNumber evidence="1">2.7.7.7</ecNumber>
    </recommendedName>
</protein>
<dbReference type="Pfam" id="PF14579">
    <property type="entry name" value="HHH_6"/>
    <property type="match status" value="1"/>
</dbReference>
<evidence type="ECO:0000259" key="8">
    <source>
        <dbReference type="SMART" id="SM00481"/>
    </source>
</evidence>
<dbReference type="SMART" id="SM00481">
    <property type="entry name" value="POLIIIAc"/>
    <property type="match status" value="1"/>
</dbReference>
<evidence type="ECO:0000256" key="5">
    <source>
        <dbReference type="ARBA" id="ARBA00022932"/>
    </source>
</evidence>
<evidence type="ECO:0000256" key="7">
    <source>
        <dbReference type="SAM" id="MobiDB-lite"/>
    </source>
</evidence>
<dbReference type="InterPro" id="IPR029460">
    <property type="entry name" value="DNAPol_HHH"/>
</dbReference>
<dbReference type="InterPro" id="IPR004805">
    <property type="entry name" value="DnaE2/DnaE/PolC"/>
</dbReference>
<dbReference type="NCBIfam" id="TIGR00594">
    <property type="entry name" value="polc"/>
    <property type="match status" value="1"/>
</dbReference>
<feature type="region of interest" description="Disordered" evidence="7">
    <location>
        <begin position="228"/>
        <end position="253"/>
    </location>
</feature>
<accession>X2LBN4</accession>
<dbReference type="Gene3D" id="3.20.20.140">
    <property type="entry name" value="Metal-dependent hydrolases"/>
    <property type="match status" value="1"/>
</dbReference>
<dbReference type="Pfam" id="PF17657">
    <property type="entry name" value="DNA_pol3_finger"/>
    <property type="match status" value="1"/>
</dbReference>
<dbReference type="InterPro" id="IPR040982">
    <property type="entry name" value="DNA_pol3_finger"/>
</dbReference>
<evidence type="ECO:0000313" key="9">
    <source>
        <dbReference type="EMBL" id="AHN97955.1"/>
    </source>
</evidence>
<dbReference type="EC" id="2.7.7.7" evidence="1"/>
<sequence length="1088" mass="120263">MVHLHLHSHFSFGTGVSSPEVLAAAAAERGYQTLACTDINGVYGAVEFQRACEAAGVRPVLGAQLITDHEETVALATDERGWAALCRAISAIHWAEVEKREGSIVSLSGAKAAMNGHGSLPPRSARGQGDRTRRHLLSTLLAHDRDGLVLLSRDVAFLERVAAASGTRDLYAELIPGKERHAVLAAARRLGLPAAATNAVVMAHPEDWARHRLIRAIHLNTRLSELEDGQAVRRSGGHDESAARPADRPTARDSWLRPADDLVRLFPDCPEAVREAEVIAERCEYRIPIGRIVAPRLAEPDESFRRLRAFAYAGAERRYGTIAPVTRERLERELGIIAQKGFADYFLVVKDIVEHGPTHCGRGSVANSIVSYCLGITHVEPLGAGLLFERFLNPERRDPPDIDLDFPWDERDRVLAYVFRTYPRPQAAMVANHNCFRLRGALREVAKVHGRPAGEIREVTRRIPIFEDEPLEELLATHPNFQGLDLPPSWRDFARMAAPLVGVPRHLSVHPGGVVIVPTALTDYVPIEPAAKALPGMDTACPERSEGVPVIQFEKDGAEDAGLVKIDLLGNRSLAVIRDAIAAVERNTGHRIDYTTSDAGDDEATRALFRTGRTMGVFYTESPASRALCAKSRAETFDLLVLNTSIIRPASNRYIRTYLERLHGAPYEPLHPVLRDTLAETFGVMVYQEDVVNVCAVFAGMPLATADGLRKSLSKKRPAKQLAGYAEEFFAGALARGRDPETVKKVWEMIMSFAGYSFCKGHSASYIQVAQHSCYLRAHYPAEFMAAVLGNGGGFYHPFAYVAEAMRMGLTVHPPDVNASELRCTGRGSEVRIGLQFVKGLSAEGAERVLEARGACHPERSEGDHTEHGLLRFAQDDMVRPFRSVFDLQHRAGLAADDLRALIKVGALDSIAGDWTRPMMLWMVDAGQRQSNGRPAPAGGDWFDHLPPAIPVLRQYAPERRRREEYEALGFLTDTHPMRLHAERLARFKLCRSTELHRHVGRHVLLAGMLTTAKPVHTLQDEPMEFATFDDGEGLIETVLFPRVYRERGHVLFDQGPFIFRGKVEEEFGAITVTITRLDRLERAAGKA</sequence>
<keyword evidence="2" id="KW-0808">Transferase</keyword>
<comment type="catalytic activity">
    <reaction evidence="6">
        <text>DNA(n) + a 2'-deoxyribonucleoside 5'-triphosphate = DNA(n+1) + diphosphate</text>
        <dbReference type="Rhea" id="RHEA:22508"/>
        <dbReference type="Rhea" id="RHEA-COMP:17339"/>
        <dbReference type="Rhea" id="RHEA-COMP:17340"/>
        <dbReference type="ChEBI" id="CHEBI:33019"/>
        <dbReference type="ChEBI" id="CHEBI:61560"/>
        <dbReference type="ChEBI" id="CHEBI:173112"/>
        <dbReference type="EC" id="2.7.7.7"/>
    </reaction>
</comment>
<evidence type="ECO:0000256" key="1">
    <source>
        <dbReference type="ARBA" id="ARBA00012417"/>
    </source>
</evidence>
<proteinExistence type="predicted"/>
<dbReference type="PANTHER" id="PTHR32294">
    <property type="entry name" value="DNA POLYMERASE III SUBUNIT ALPHA"/>
    <property type="match status" value="1"/>
</dbReference>
<evidence type="ECO:0000256" key="3">
    <source>
        <dbReference type="ARBA" id="ARBA00022695"/>
    </source>
</evidence>
<dbReference type="AlphaFoldDB" id="X2LBN4"/>
<dbReference type="InterPro" id="IPR011708">
    <property type="entry name" value="DNA_pol3_alpha_NTPase_dom"/>
</dbReference>
<keyword evidence="3" id="KW-0548">Nucleotidyltransferase</keyword>
<dbReference type="Gene3D" id="1.10.150.870">
    <property type="match status" value="1"/>
</dbReference>
<dbReference type="InterPro" id="IPR003141">
    <property type="entry name" value="Pol/His_phosphatase_N"/>
</dbReference>
<evidence type="ECO:0000256" key="2">
    <source>
        <dbReference type="ARBA" id="ARBA00022679"/>
    </source>
</evidence>
<dbReference type="InterPro" id="IPR004013">
    <property type="entry name" value="PHP_dom"/>
</dbReference>
<reference evidence="9" key="1">
    <citation type="submission" date="2013-10" db="EMBL/GenBank/DDBJ databases">
        <title>Functional metagenomics reveals novel beta-galactosidases not predictable from gene sequences.</title>
        <authorList>
            <person name="Cheng J."/>
            <person name="Engel K."/>
            <person name="Romantsov T."/>
            <person name="Neufeld J.D."/>
            <person name="Rose D.R."/>
            <person name="Charles T.C."/>
        </authorList>
    </citation>
    <scope>NUCLEOTIDE SEQUENCE</scope>
</reference>
<dbReference type="CDD" id="cd04485">
    <property type="entry name" value="DnaE_OBF"/>
    <property type="match status" value="1"/>
</dbReference>
<keyword evidence="4" id="KW-0235">DNA replication</keyword>
<dbReference type="GO" id="GO:0003887">
    <property type="term" value="F:DNA-directed DNA polymerase activity"/>
    <property type="evidence" value="ECO:0007669"/>
    <property type="project" value="UniProtKB-KW"/>
</dbReference>
<evidence type="ECO:0000256" key="6">
    <source>
        <dbReference type="ARBA" id="ARBA00049244"/>
    </source>
</evidence>
<dbReference type="Pfam" id="PF02811">
    <property type="entry name" value="PHP"/>
    <property type="match status" value="1"/>
</dbReference>
<dbReference type="SUPFAM" id="SSF89550">
    <property type="entry name" value="PHP domain-like"/>
    <property type="match status" value="1"/>
</dbReference>
<organism evidence="9">
    <name type="scientific">uncultured bacterium lac160</name>
    <dbReference type="NCBI Taxonomy" id="1447241"/>
    <lineage>
        <taxon>Bacteria</taxon>
        <taxon>environmental samples</taxon>
    </lineage>
</organism>
<dbReference type="Pfam" id="PF07733">
    <property type="entry name" value="DNA_pol3_alpha"/>
    <property type="match status" value="1"/>
</dbReference>
<evidence type="ECO:0000256" key="4">
    <source>
        <dbReference type="ARBA" id="ARBA00022705"/>
    </source>
</evidence>
<name>X2LBN4_9BACT</name>
<dbReference type="GO" id="GO:0008408">
    <property type="term" value="F:3'-5' exonuclease activity"/>
    <property type="evidence" value="ECO:0007669"/>
    <property type="project" value="InterPro"/>
</dbReference>
<keyword evidence="5" id="KW-0239">DNA-directed DNA polymerase</keyword>
<dbReference type="GO" id="GO:0006260">
    <property type="term" value="P:DNA replication"/>
    <property type="evidence" value="ECO:0007669"/>
    <property type="project" value="UniProtKB-KW"/>
</dbReference>
<dbReference type="CDD" id="cd07431">
    <property type="entry name" value="PHP_PolIIIA"/>
    <property type="match status" value="1"/>
</dbReference>
<dbReference type="EMBL" id="KF796606">
    <property type="protein sequence ID" value="AHN97955.1"/>
    <property type="molecule type" value="Genomic_DNA"/>
</dbReference>
<feature type="domain" description="Polymerase/histidinol phosphatase N-terminal" evidence="8">
    <location>
        <begin position="2"/>
        <end position="69"/>
    </location>
</feature>
<feature type="compositionally biased region" description="Basic and acidic residues" evidence="7">
    <location>
        <begin position="236"/>
        <end position="253"/>
    </location>
</feature>